<dbReference type="GO" id="GO:0006887">
    <property type="term" value="P:exocytosis"/>
    <property type="evidence" value="ECO:0007669"/>
    <property type="project" value="InterPro"/>
</dbReference>
<organism evidence="4 5">
    <name type="scientific">Anabarilius grahami</name>
    <name type="common">Kanglang fish</name>
    <name type="synonym">Barilius grahami</name>
    <dbReference type="NCBI Taxonomy" id="495550"/>
    <lineage>
        <taxon>Eukaryota</taxon>
        <taxon>Metazoa</taxon>
        <taxon>Chordata</taxon>
        <taxon>Craniata</taxon>
        <taxon>Vertebrata</taxon>
        <taxon>Euteleostomi</taxon>
        <taxon>Actinopterygii</taxon>
        <taxon>Neopterygii</taxon>
        <taxon>Teleostei</taxon>
        <taxon>Ostariophysi</taxon>
        <taxon>Cypriniformes</taxon>
        <taxon>Xenocyprididae</taxon>
        <taxon>Xenocypridinae</taxon>
        <taxon>Xenocypridinae incertae sedis</taxon>
        <taxon>Anabarilius</taxon>
    </lineage>
</organism>
<reference evidence="4 5" key="1">
    <citation type="submission" date="2018-10" db="EMBL/GenBank/DDBJ databases">
        <title>Genome assembly for a Yunnan-Guizhou Plateau 3E fish, Anabarilius grahami (Regan), and its evolutionary and genetic applications.</title>
        <authorList>
            <person name="Jiang W."/>
        </authorList>
    </citation>
    <scope>NUCLEOTIDE SEQUENCE [LARGE SCALE GENOMIC DNA]</scope>
    <source>
        <strain evidence="4">AG-KIZ</strain>
        <tissue evidence="4">Muscle</tissue>
    </source>
</reference>
<dbReference type="OrthoDB" id="190098at2759"/>
<name>A0A3N0Y9I3_ANAGA</name>
<protein>
    <submittedName>
        <fullName evidence="4">Tumor necrosis factor alpha-induced protein 2</fullName>
    </submittedName>
</protein>
<dbReference type="GO" id="GO:0000149">
    <property type="term" value="F:SNARE binding"/>
    <property type="evidence" value="ECO:0007669"/>
    <property type="project" value="TreeGrafter"/>
</dbReference>
<feature type="region of interest" description="Disordered" evidence="3">
    <location>
        <begin position="63"/>
        <end position="84"/>
    </location>
</feature>
<dbReference type="AlphaFoldDB" id="A0A3N0Y9I3"/>
<dbReference type="PANTHER" id="PTHR21292">
    <property type="entry name" value="EXOCYST COMPLEX COMPONENT SEC6-RELATED"/>
    <property type="match status" value="1"/>
</dbReference>
<evidence type="ECO:0000256" key="3">
    <source>
        <dbReference type="SAM" id="MobiDB-lite"/>
    </source>
</evidence>
<comment type="similarity">
    <text evidence="1">Belongs to the SEC6 family.</text>
</comment>
<evidence type="ECO:0000256" key="2">
    <source>
        <dbReference type="SAM" id="Coils"/>
    </source>
</evidence>
<accession>A0A3N0Y9I3</accession>
<dbReference type="InterPro" id="IPR042532">
    <property type="entry name" value="EXOC3/Sec6_C"/>
</dbReference>
<keyword evidence="5" id="KW-1185">Reference proteome</keyword>
<dbReference type="EMBL" id="RJVU01049825">
    <property type="protein sequence ID" value="ROL42348.1"/>
    <property type="molecule type" value="Genomic_DNA"/>
</dbReference>
<dbReference type="PANTHER" id="PTHR21292:SF4">
    <property type="entry name" value="TUMOR NECROSIS FACTOR ALPHA-INDUCED PROTEIN 2"/>
    <property type="match status" value="1"/>
</dbReference>
<dbReference type="GO" id="GO:0000145">
    <property type="term" value="C:exocyst"/>
    <property type="evidence" value="ECO:0007669"/>
    <property type="project" value="InterPro"/>
</dbReference>
<gene>
    <name evidence="4" type="ORF">DPX16_8227</name>
</gene>
<keyword evidence="2" id="KW-0175">Coiled coil</keyword>
<evidence type="ECO:0000313" key="5">
    <source>
        <dbReference type="Proteomes" id="UP000281406"/>
    </source>
</evidence>
<feature type="coiled-coil region" evidence="2">
    <location>
        <begin position="580"/>
        <end position="607"/>
    </location>
</feature>
<proteinExistence type="inferred from homology"/>
<sequence>MPFGRARRALHLERLFRCTAAHGHGVMRTKIKSPQGVAIVTSPEIGSFVKRPARQDDLEISEEIRSDENIADEDPKSQCQKKTHKIKIPKNIKMKNPMKHRKNSKAGDAATPETVLVLDLDANGSTTDFFGSPEEESQKHTIKNKISERMKIPDFMKWQKNPKSHETPSVDLDFNGNLEQNRLVKAQQLLVEAEERLFGSNEVARAEEEEDKLQTDYENFRVRLKIVINDSFNEDNKETLRSTLTSILQEEAQDRRWAEVAVDERPIWRPTKCRQMHDMLLQTVVEERMKTGDEQENKADQLSTSLKREVCRMGKQVQKDLLRVVRNLRECYPPDFDICRTYARIYHQTFSTRLQELARSSVDFEDCLYILSWIVNYYPKDVLKHKELEEHINNSSLGPLLPEEDLKRLEEQYFSYKENEIRKWLSNAFEKEVKKWSDGIEPEIMDGYYSSNLAVDVLPLVDATVREVNSLLGDESKAWSLLCQLDSSLLSYKTNLEELVKRKQENIPKTLSANLINIYLFRDYVQKPEHNFSDDTRTACLSTLADLKNICHKYVLSRIHTELKPLYRKLWTQAWFAGHCEVVKDLMNALEENMDQFKELKPVCREELLAELHIEVMVEYVRRMMKRKLKLKDKEQQEAAAEFICHDSCNICSVFAKLGSKEEWLGQIFTKLSEILRLQDPGSLQLEIATMARDYPDISEQHVLAILNLKTNLSSSDVRRIKGCLSENRVTQDTESSPVFFSRVLVKQEDLEVVEDIRCDEGLAVRPGKPKAECQKHKLKIPQKIKMKNFLKEKFKRKSKFKASLTPTALLEVDFDTSEGIADSSDDPEEECQKHKVKISDKMKNVFLMRWQRNTKSCETPSVGLDFIGNFNENHLEAEDHLFGLNEVARAEDESHEILRLKMAIHDSFNEDNQETSRVLWLQYFKRRHRTDAGMK</sequence>
<evidence type="ECO:0000313" key="4">
    <source>
        <dbReference type="EMBL" id="ROL42348.1"/>
    </source>
</evidence>
<dbReference type="GO" id="GO:0051601">
    <property type="term" value="P:exocyst localization"/>
    <property type="evidence" value="ECO:0007669"/>
    <property type="project" value="TreeGrafter"/>
</dbReference>
<dbReference type="Pfam" id="PF06046">
    <property type="entry name" value="Sec6"/>
    <property type="match status" value="1"/>
</dbReference>
<dbReference type="InterPro" id="IPR010326">
    <property type="entry name" value="EXOC3/Sec6"/>
</dbReference>
<evidence type="ECO:0000256" key="1">
    <source>
        <dbReference type="ARBA" id="ARBA00009447"/>
    </source>
</evidence>
<dbReference type="Gene3D" id="1.10.357.70">
    <property type="entry name" value="Exocyst complex component Sec6, C-terminal domain"/>
    <property type="match status" value="1"/>
</dbReference>
<feature type="compositionally biased region" description="Basic and acidic residues" evidence="3">
    <location>
        <begin position="63"/>
        <end position="76"/>
    </location>
</feature>
<comment type="caution">
    <text evidence="4">The sequence shown here is derived from an EMBL/GenBank/DDBJ whole genome shotgun (WGS) entry which is preliminary data.</text>
</comment>
<dbReference type="Proteomes" id="UP000281406">
    <property type="component" value="Unassembled WGS sequence"/>
</dbReference>